<dbReference type="PANTHER" id="PTHR44981:SF3">
    <property type="entry name" value="PERICENTRIN"/>
    <property type="match status" value="1"/>
</dbReference>
<dbReference type="Proteomes" id="UP001434883">
    <property type="component" value="Unassembled WGS sequence"/>
</dbReference>
<evidence type="ECO:0000256" key="5">
    <source>
        <dbReference type="SAM" id="Coils"/>
    </source>
</evidence>
<gene>
    <name evidence="6" type="ORF">XENOCAPTIV_012284</name>
</gene>
<proteinExistence type="predicted"/>
<feature type="coiled-coil region" evidence="5">
    <location>
        <begin position="224"/>
        <end position="327"/>
    </location>
</feature>
<evidence type="ECO:0000256" key="2">
    <source>
        <dbReference type="ARBA" id="ARBA00022490"/>
    </source>
</evidence>
<evidence type="ECO:0000256" key="4">
    <source>
        <dbReference type="ARBA" id="ARBA00023212"/>
    </source>
</evidence>
<protein>
    <submittedName>
        <fullName evidence="6">Uncharacterized protein</fullName>
    </submittedName>
</protein>
<keyword evidence="3 5" id="KW-0175">Coiled coil</keyword>
<keyword evidence="2" id="KW-0963">Cytoplasm</keyword>
<feature type="coiled-coil region" evidence="5">
    <location>
        <begin position="357"/>
        <end position="448"/>
    </location>
</feature>
<evidence type="ECO:0000256" key="3">
    <source>
        <dbReference type="ARBA" id="ARBA00023054"/>
    </source>
</evidence>
<feature type="coiled-coil region" evidence="5">
    <location>
        <begin position="29"/>
        <end position="112"/>
    </location>
</feature>
<name>A0ABV0S7A5_9TELE</name>
<dbReference type="InterPro" id="IPR028745">
    <property type="entry name" value="AKAP9/Pericentrin"/>
</dbReference>
<accession>A0ABV0S7A5</accession>
<reference evidence="6 7" key="1">
    <citation type="submission" date="2021-06" db="EMBL/GenBank/DDBJ databases">
        <authorList>
            <person name="Palmer J.M."/>
        </authorList>
    </citation>
    <scope>NUCLEOTIDE SEQUENCE [LARGE SCALE GENOMIC DNA]</scope>
    <source>
        <strain evidence="6 7">XC_2019</strain>
        <tissue evidence="6">Muscle</tissue>
    </source>
</reference>
<comment type="caution">
    <text evidence="6">The sequence shown here is derived from an EMBL/GenBank/DDBJ whole genome shotgun (WGS) entry which is preliminary data.</text>
</comment>
<dbReference type="EMBL" id="JAHRIN010069814">
    <property type="protein sequence ID" value="MEQ2216194.1"/>
    <property type="molecule type" value="Genomic_DNA"/>
</dbReference>
<feature type="non-terminal residue" evidence="6">
    <location>
        <position position="1"/>
    </location>
</feature>
<dbReference type="PANTHER" id="PTHR44981">
    <property type="entry name" value="PERICENTRIN-LIKE PROTEIN, ISOFORM F"/>
    <property type="match status" value="1"/>
</dbReference>
<evidence type="ECO:0000313" key="6">
    <source>
        <dbReference type="EMBL" id="MEQ2216194.1"/>
    </source>
</evidence>
<sequence length="462" mass="53937">ELRGTSARELDACRRELEEESARQREHFLEEVELLKVQSEERLQDKINQLKVELHGKRSEMETLDTLLQRRERESQEGANLLKMLTDDLQDAKEQRSKLHNANEKMSKVLIEMLRSVITTEDLIGQKISTRIQTNEQKVQRSSTGNKDQESGSLILDYSISVADLTSEDMELTQMLCESLLVTDTQINPGGEESALKACSRLRLVLEQTCSVHFTLEEKFSQGREDTTQLLEQHRLLMKQLDEEAKLKSRLQLELHKAEGLLEGYVAEKAALEESLQQKETREEKLVEELEDLKVKLHKMQGLTAEVDSVRVKYQELNEEHAILLRQKEHLSAGLGEREKALLAETERLTQDRLDLQRQAEKDHKSLSLRLRNLERELEDQETKGLEKELQHKNHTEDLSQRVQALEKQLKHDRQFIEEQAVEREHERDEFQQEIRRLEAQLRQTVNVDNKAHKFEDLLLQV</sequence>
<evidence type="ECO:0000313" key="7">
    <source>
        <dbReference type="Proteomes" id="UP001434883"/>
    </source>
</evidence>
<keyword evidence="4" id="KW-0206">Cytoskeleton</keyword>
<organism evidence="6 7">
    <name type="scientific">Xenoophorus captivus</name>
    <dbReference type="NCBI Taxonomy" id="1517983"/>
    <lineage>
        <taxon>Eukaryota</taxon>
        <taxon>Metazoa</taxon>
        <taxon>Chordata</taxon>
        <taxon>Craniata</taxon>
        <taxon>Vertebrata</taxon>
        <taxon>Euteleostomi</taxon>
        <taxon>Actinopterygii</taxon>
        <taxon>Neopterygii</taxon>
        <taxon>Teleostei</taxon>
        <taxon>Neoteleostei</taxon>
        <taxon>Acanthomorphata</taxon>
        <taxon>Ovalentaria</taxon>
        <taxon>Atherinomorphae</taxon>
        <taxon>Cyprinodontiformes</taxon>
        <taxon>Goodeidae</taxon>
        <taxon>Xenoophorus</taxon>
    </lineage>
</organism>
<comment type="subcellular location">
    <subcellularLocation>
        <location evidence="1">Cytoplasm</location>
        <location evidence="1">Cytoskeleton</location>
        <location evidence="1">Microtubule organizing center</location>
        <location evidence="1">Centrosome</location>
    </subcellularLocation>
</comment>
<evidence type="ECO:0000256" key="1">
    <source>
        <dbReference type="ARBA" id="ARBA00004300"/>
    </source>
</evidence>
<keyword evidence="7" id="KW-1185">Reference proteome</keyword>